<evidence type="ECO:0000313" key="2">
    <source>
        <dbReference type="Proteomes" id="UP000428260"/>
    </source>
</evidence>
<evidence type="ECO:0008006" key="3">
    <source>
        <dbReference type="Google" id="ProtNLM"/>
    </source>
</evidence>
<dbReference type="Proteomes" id="UP000428260">
    <property type="component" value="Chromosome"/>
</dbReference>
<evidence type="ECO:0000313" key="1">
    <source>
        <dbReference type="EMBL" id="QGY48075.1"/>
    </source>
</evidence>
<dbReference type="KEGG" id="mcos:GM418_08150"/>
<keyword evidence="2" id="KW-1185">Reference proteome</keyword>
<dbReference type="AlphaFoldDB" id="A0A6I6JYK6"/>
<dbReference type="SUPFAM" id="SSF51445">
    <property type="entry name" value="(Trans)glycosidases"/>
    <property type="match status" value="1"/>
</dbReference>
<dbReference type="InterPro" id="IPR017853">
    <property type="entry name" value="GH"/>
</dbReference>
<dbReference type="PANTHER" id="PTHR42767:SF1">
    <property type="entry name" value="ENDO-BETA-1,6-GALACTANASE-LIKE DOMAIN-CONTAINING PROTEIN"/>
    <property type="match status" value="1"/>
</dbReference>
<dbReference type="InterPro" id="IPR039743">
    <property type="entry name" value="6GAL/EXGAL"/>
</dbReference>
<dbReference type="EMBL" id="CP046401">
    <property type="protein sequence ID" value="QGY48075.1"/>
    <property type="molecule type" value="Genomic_DNA"/>
</dbReference>
<dbReference type="InterPro" id="IPR013780">
    <property type="entry name" value="Glyco_hydro_b"/>
</dbReference>
<name>A0A6I6JYK6_9BACT</name>
<gene>
    <name evidence="1" type="ORF">GM418_08150</name>
</gene>
<dbReference type="Gene3D" id="3.20.20.80">
    <property type="entry name" value="Glycosidases"/>
    <property type="match status" value="1"/>
</dbReference>
<dbReference type="PANTHER" id="PTHR42767">
    <property type="entry name" value="ENDO-BETA-1,6-GALACTANASE"/>
    <property type="match status" value="1"/>
</dbReference>
<accession>A0A6I6JYK6</accession>
<proteinExistence type="predicted"/>
<dbReference type="GO" id="GO:0004553">
    <property type="term" value="F:hydrolase activity, hydrolyzing O-glycosyl compounds"/>
    <property type="evidence" value="ECO:0007669"/>
    <property type="project" value="InterPro"/>
</dbReference>
<protein>
    <recommendedName>
        <fullName evidence="3">Glycosyl hydrolase family 30 beta sandwich domain-containing protein</fullName>
    </recommendedName>
</protein>
<organism evidence="1 2">
    <name type="scientific">Maribellus comscasis</name>
    <dbReference type="NCBI Taxonomy" id="2681766"/>
    <lineage>
        <taxon>Bacteria</taxon>
        <taxon>Pseudomonadati</taxon>
        <taxon>Bacteroidota</taxon>
        <taxon>Bacteroidia</taxon>
        <taxon>Marinilabiliales</taxon>
        <taxon>Prolixibacteraceae</taxon>
        <taxon>Maribellus</taxon>
    </lineage>
</organism>
<sequence>MKGVDVRVKFDHKIRDWDGFGFNYVETAQTPDYKEFPQEYGGFSLLDENEKSEIIDLIFGEDGLKVGLVKMFYDPFHQNESGGTYDHETTTKNMREFVRKGLAETRDRGADLDIITTLYGPPAYMTLQKVIRGRDLDPAHQEDLADYLVSWVKFLREQEGFPVNYVSLHNEGEDWDRWPWDGKDPNIGRGHDYNLYYTPELVNEMMILTNKKLKDAGLNDVGVTPGETSNWYRFSYWGYADAIAENDAAVDAIGLITSHGFFNGNYATRWFSDHNCMGTELIREKRPAMHSWVTSTSWSKMDTKNIKEMHDNIYSARVNGIIPWAGIQRPEQWVGGDPNPGSAFTVHEDGTYEIRRGYYFYKQITRAGQPGAMVCRTTSNETQLPVIAFGKGNSNGTDAFVVTNMSDRWNKPCVITITGTNATEFKAFRTNEAETEKYAEIGTFKVEDGKLVYEAPAGTVTTFFANE</sequence>
<reference evidence="1 2" key="1">
    <citation type="submission" date="2019-11" db="EMBL/GenBank/DDBJ databases">
        <authorList>
            <person name="Zheng R.K."/>
            <person name="Sun C.M."/>
        </authorList>
    </citation>
    <scope>NUCLEOTIDE SEQUENCE [LARGE SCALE GENOMIC DNA]</scope>
    <source>
        <strain evidence="1 2">WC007</strain>
    </source>
</reference>
<dbReference type="Gene3D" id="2.60.40.1180">
    <property type="entry name" value="Golgi alpha-mannosidase II"/>
    <property type="match status" value="1"/>
</dbReference>